<name>A0A5E6XQ11_PSEFL</name>
<dbReference type="EMBL" id="CABVGZ010000102">
    <property type="protein sequence ID" value="VVN43712.1"/>
    <property type="molecule type" value="Genomic_DNA"/>
</dbReference>
<sequence>MRKANLQTRLTALSNNAYNILITPAKSESKLVS</sequence>
<dbReference type="Proteomes" id="UP000326241">
    <property type="component" value="Unassembled WGS sequence"/>
</dbReference>
<protein>
    <submittedName>
        <fullName evidence="1">Uncharacterized protein</fullName>
    </submittedName>
</protein>
<gene>
    <name evidence="1" type="ORF">PS624_05594</name>
</gene>
<dbReference type="AlphaFoldDB" id="A0A5E6XQ11"/>
<reference evidence="1 2" key="1">
    <citation type="submission" date="2019-09" db="EMBL/GenBank/DDBJ databases">
        <authorList>
            <person name="Chandra G."/>
            <person name="Truman W A."/>
        </authorList>
    </citation>
    <scope>NUCLEOTIDE SEQUENCE [LARGE SCALE GENOMIC DNA]</scope>
    <source>
        <strain evidence="1">PS624</strain>
    </source>
</reference>
<evidence type="ECO:0000313" key="2">
    <source>
        <dbReference type="Proteomes" id="UP000326241"/>
    </source>
</evidence>
<accession>A0A5E6XQ11</accession>
<proteinExistence type="predicted"/>
<organism evidence="1 2">
    <name type="scientific">Pseudomonas fluorescens</name>
    <dbReference type="NCBI Taxonomy" id="294"/>
    <lineage>
        <taxon>Bacteria</taxon>
        <taxon>Pseudomonadati</taxon>
        <taxon>Pseudomonadota</taxon>
        <taxon>Gammaproteobacteria</taxon>
        <taxon>Pseudomonadales</taxon>
        <taxon>Pseudomonadaceae</taxon>
        <taxon>Pseudomonas</taxon>
    </lineage>
</organism>
<evidence type="ECO:0000313" key="1">
    <source>
        <dbReference type="EMBL" id="VVN43712.1"/>
    </source>
</evidence>